<name>A0A7Y8VQD9_9FIRM</name>
<evidence type="ECO:0000259" key="5">
    <source>
        <dbReference type="Pfam" id="PF13614"/>
    </source>
</evidence>
<dbReference type="Proteomes" id="UP000526307">
    <property type="component" value="Unassembled WGS sequence"/>
</dbReference>
<comment type="catalytic activity">
    <reaction evidence="2">
        <text>ATP + H2O = ADP + phosphate + H(+)</text>
        <dbReference type="Rhea" id="RHEA:13065"/>
        <dbReference type="ChEBI" id="CHEBI:15377"/>
        <dbReference type="ChEBI" id="CHEBI:15378"/>
        <dbReference type="ChEBI" id="CHEBI:30616"/>
        <dbReference type="ChEBI" id="CHEBI:43474"/>
        <dbReference type="ChEBI" id="CHEBI:456216"/>
    </reaction>
</comment>
<organism evidence="6 7">
    <name type="scientific">Mogibacterium timidum</name>
    <dbReference type="NCBI Taxonomy" id="35519"/>
    <lineage>
        <taxon>Bacteria</taxon>
        <taxon>Bacillati</taxon>
        <taxon>Bacillota</taxon>
        <taxon>Clostridia</taxon>
        <taxon>Peptostreptococcales</taxon>
        <taxon>Anaerovoracaceae</taxon>
        <taxon>Mogibacterium</taxon>
    </lineage>
</organism>
<comment type="similarity">
    <text evidence="1">Belongs to the ParA family.</text>
</comment>
<dbReference type="PANTHER" id="PTHR13696">
    <property type="entry name" value="P-LOOP CONTAINING NUCLEOSIDE TRIPHOSPHATE HYDROLASE"/>
    <property type="match status" value="1"/>
</dbReference>
<proteinExistence type="inferred from homology"/>
<protein>
    <recommendedName>
        <fullName evidence="4">Sporulation initiation inhibitor protein Soj</fullName>
    </recommendedName>
</protein>
<dbReference type="Pfam" id="PF13614">
    <property type="entry name" value="AAA_31"/>
    <property type="match status" value="1"/>
</dbReference>
<evidence type="ECO:0000256" key="2">
    <source>
        <dbReference type="ARBA" id="ARBA00049360"/>
    </source>
</evidence>
<gene>
    <name evidence="6" type="ORF">HW270_01120</name>
</gene>
<reference evidence="6 7" key="1">
    <citation type="submission" date="2020-06" db="EMBL/GenBank/DDBJ databases">
        <title>Mogibacterium timidum strain W9173 genomic sequence.</title>
        <authorList>
            <person name="Wade W.G."/>
            <person name="Johnston C.D."/>
            <person name="Chen T."/>
            <person name="Dewhirst F.E."/>
        </authorList>
    </citation>
    <scope>NUCLEOTIDE SEQUENCE [LARGE SCALE GENOMIC DNA]</scope>
    <source>
        <strain evidence="6 7">W9173</strain>
    </source>
</reference>
<dbReference type="InterPro" id="IPR025669">
    <property type="entry name" value="AAA_dom"/>
</dbReference>
<evidence type="ECO:0000313" key="7">
    <source>
        <dbReference type="Proteomes" id="UP000526307"/>
    </source>
</evidence>
<dbReference type="InterPro" id="IPR027417">
    <property type="entry name" value="P-loop_NTPase"/>
</dbReference>
<dbReference type="CDD" id="cd02042">
    <property type="entry name" value="ParAB_family"/>
    <property type="match status" value="1"/>
</dbReference>
<comment type="subunit">
    <text evidence="3">Dimerizes in the presence of ATP but not ADP; ATP-binding is required for double-stranded (ds)DNA-binding. Interacts with DnaA.</text>
</comment>
<accession>A0A7Y8VQD9</accession>
<evidence type="ECO:0000256" key="1">
    <source>
        <dbReference type="ARBA" id="ARBA00006976"/>
    </source>
</evidence>
<evidence type="ECO:0000256" key="3">
    <source>
        <dbReference type="ARBA" id="ARBA00062323"/>
    </source>
</evidence>
<keyword evidence="7" id="KW-1185">Reference proteome</keyword>
<feature type="domain" description="AAA" evidence="5">
    <location>
        <begin position="3"/>
        <end position="179"/>
    </location>
</feature>
<dbReference type="RefSeq" id="WP_178978098.1">
    <property type="nucleotide sequence ID" value="NZ_CAUTAN010000014.1"/>
</dbReference>
<dbReference type="EMBL" id="JABXYR010000001">
    <property type="protein sequence ID" value="NWO22693.1"/>
    <property type="molecule type" value="Genomic_DNA"/>
</dbReference>
<comment type="caution">
    <text evidence="6">The sequence shown here is derived from an EMBL/GenBank/DDBJ whole genome shotgun (WGS) entry which is preliminary data.</text>
</comment>
<dbReference type="PIRSF" id="PIRSF009320">
    <property type="entry name" value="Nuc_binding_HP_1000"/>
    <property type="match status" value="1"/>
</dbReference>
<dbReference type="InterPro" id="IPR050678">
    <property type="entry name" value="DNA_Partitioning_ATPase"/>
</dbReference>
<evidence type="ECO:0000313" key="6">
    <source>
        <dbReference type="EMBL" id="NWO22693.1"/>
    </source>
</evidence>
<dbReference type="AlphaFoldDB" id="A0A7Y8VQD9"/>
<dbReference type="Gene3D" id="3.40.50.300">
    <property type="entry name" value="P-loop containing nucleotide triphosphate hydrolases"/>
    <property type="match status" value="1"/>
</dbReference>
<dbReference type="SUPFAM" id="SSF52540">
    <property type="entry name" value="P-loop containing nucleoside triphosphate hydrolases"/>
    <property type="match status" value="1"/>
</dbReference>
<dbReference type="PANTHER" id="PTHR13696:SF52">
    <property type="entry name" value="PARA FAMILY PROTEIN CT_582"/>
    <property type="match status" value="1"/>
</dbReference>
<evidence type="ECO:0000256" key="4">
    <source>
        <dbReference type="ARBA" id="ARBA00071824"/>
    </source>
</evidence>
<dbReference type="FunFam" id="3.40.50.300:FF:000285">
    <property type="entry name" value="Sporulation initiation inhibitor Soj"/>
    <property type="match status" value="1"/>
</dbReference>
<sequence length="262" mass="28904">MGKAIAIFNQKGGVGKTTTNINLSACLAVQGKKVLVIDIDPQGNTTSGIGIKKRKLTSTLYDVLVNKDYDVHKAILQTKTANLDIIPASVDLAGAEIELVNIEGRERRLKKAIEQVRSEYDYIFIDCPPSLGLLTINSLTAVDSVLIPIQCEFYALEGVSQLMSTVELVKKNMNPELQIEGVILSMFDGRTNLAIQVVQEVKKYFGKYVFSTVIPRNVRLAEAPSYGMPIVKYDPSSAGAKAYNKFAQEFLEREKRRQKGNG</sequence>